<dbReference type="AlphaFoldDB" id="A0A6C0H375"/>
<feature type="region of interest" description="Disordered" evidence="1">
    <location>
        <begin position="34"/>
        <end position="54"/>
    </location>
</feature>
<feature type="compositionally biased region" description="Basic residues" evidence="1">
    <location>
        <begin position="127"/>
        <end position="141"/>
    </location>
</feature>
<reference evidence="2" key="1">
    <citation type="journal article" date="2020" name="Nature">
        <title>Giant virus diversity and host interactions through global metagenomics.</title>
        <authorList>
            <person name="Schulz F."/>
            <person name="Roux S."/>
            <person name="Paez-Espino D."/>
            <person name="Jungbluth S."/>
            <person name="Walsh D.A."/>
            <person name="Denef V.J."/>
            <person name="McMahon K.D."/>
            <person name="Konstantinidis K.T."/>
            <person name="Eloe-Fadrosh E.A."/>
            <person name="Kyrpides N.C."/>
            <person name="Woyke T."/>
        </authorList>
    </citation>
    <scope>NUCLEOTIDE SEQUENCE</scope>
    <source>
        <strain evidence="2">GVMAG-M-3300023179-62</strain>
    </source>
</reference>
<feature type="region of interest" description="Disordered" evidence="1">
    <location>
        <begin position="126"/>
        <end position="147"/>
    </location>
</feature>
<accession>A0A6C0H375</accession>
<dbReference type="InterPro" id="IPR009030">
    <property type="entry name" value="Growth_fac_rcpt_cys_sf"/>
</dbReference>
<dbReference type="EMBL" id="MN739860">
    <property type="protein sequence ID" value="QHT74988.1"/>
    <property type="molecule type" value="Genomic_DNA"/>
</dbReference>
<feature type="compositionally biased region" description="Low complexity" evidence="1">
    <location>
        <begin position="229"/>
        <end position="280"/>
    </location>
</feature>
<dbReference type="SUPFAM" id="SSF57184">
    <property type="entry name" value="Growth factor receptor domain"/>
    <property type="match status" value="1"/>
</dbReference>
<dbReference type="InterPro" id="IPR011009">
    <property type="entry name" value="Kinase-like_dom_sf"/>
</dbReference>
<feature type="region of interest" description="Disordered" evidence="1">
    <location>
        <begin position="78"/>
        <end position="103"/>
    </location>
</feature>
<proteinExistence type="predicted"/>
<evidence type="ECO:0000256" key="1">
    <source>
        <dbReference type="SAM" id="MobiDB-lite"/>
    </source>
</evidence>
<feature type="region of interest" description="Disordered" evidence="1">
    <location>
        <begin position="171"/>
        <end position="193"/>
    </location>
</feature>
<organism evidence="2">
    <name type="scientific">viral metagenome</name>
    <dbReference type="NCBI Taxonomy" id="1070528"/>
    <lineage>
        <taxon>unclassified sequences</taxon>
        <taxon>metagenomes</taxon>
        <taxon>organismal metagenomes</taxon>
    </lineage>
</organism>
<feature type="region of interest" description="Disordered" evidence="1">
    <location>
        <begin position="220"/>
        <end position="344"/>
    </location>
</feature>
<dbReference type="Gene3D" id="1.10.510.10">
    <property type="entry name" value="Transferase(Phosphotransferase) domain 1"/>
    <property type="match status" value="1"/>
</dbReference>
<dbReference type="SUPFAM" id="SSF56112">
    <property type="entry name" value="Protein kinase-like (PK-like)"/>
    <property type="match status" value="1"/>
</dbReference>
<sequence length="660" mass="73582">MVKCPPGTIKNPDTQKCVLVDGRVGKRILLERKLKRSASRKSPRGNKKCPPGTILNPDTQNCVLVDGKIGKRILLERKLKRSTPLKSPRKSPRGNKKCPPGTILNPDTQNCVLIDGKIGKRILLEKKLKRSTPRKSSRSNKKCPPGTILNPDTLKCVLVDGRVGKRILLERKLKRSASRKSPRGNKKCPPGTILNPDTQNCVLVDGKVGKRILLERKLKRSASRLPHVSTSSTTSLFGLQSSSSGSSGSRILTSSLQSSSGSSGSRILTSSLQSSLGSSPSPEPNGPLKVRFNFDRVPPPGDTTFLRSPSPEPSVPRLPLRVPPTTTFLRSPSPEPRMPSVPLRVPFDRLPPALIRVRSPSPFTRSDSPSRLPTRIEPKYVMQSPTIHEEPSEEYNFPAGPGISKKLSFSSIKEDCNYLKQWDQGIETGSGEVGTTKMITHKNYNYSYILKSQKKNNSNYLSQFTAELNALIELQGTNLVPKIYAAWTCRTKGFIIMEKLYSCDNLNPQVLYTKIADKLKKIEAAGWLHVDTHDGNVMCTADGEPVIIDFGYAVKRKRAGDTATYPEHPKSQPKAKGGWGVPLPWKFLAVMQEVNFHESFNPYGSRNKRIKKQATKQNEIDYKKMQKNYKEAQIQLRYENGYRGIVELDQLSYHSRNLNK</sequence>
<feature type="compositionally biased region" description="Low complexity" evidence="1">
    <location>
        <begin position="317"/>
        <end position="327"/>
    </location>
</feature>
<feature type="compositionally biased region" description="Basic residues" evidence="1">
    <location>
        <begin position="172"/>
        <end position="186"/>
    </location>
</feature>
<feature type="compositionally biased region" description="Basic residues" evidence="1">
    <location>
        <begin position="34"/>
        <end position="47"/>
    </location>
</feature>
<feature type="compositionally biased region" description="Basic residues" evidence="1">
    <location>
        <begin position="78"/>
        <end position="96"/>
    </location>
</feature>
<name>A0A6C0H375_9ZZZZ</name>
<evidence type="ECO:0000313" key="2">
    <source>
        <dbReference type="EMBL" id="QHT74988.1"/>
    </source>
</evidence>
<protein>
    <submittedName>
        <fullName evidence="2">Uncharacterized protein</fullName>
    </submittedName>
</protein>